<keyword evidence="3" id="KW-1185">Reference proteome</keyword>
<organism evidence="2 3">
    <name type="scientific">Mucor lusitanicus CBS 277.49</name>
    <dbReference type="NCBI Taxonomy" id="747725"/>
    <lineage>
        <taxon>Eukaryota</taxon>
        <taxon>Fungi</taxon>
        <taxon>Fungi incertae sedis</taxon>
        <taxon>Mucoromycota</taxon>
        <taxon>Mucoromycotina</taxon>
        <taxon>Mucoromycetes</taxon>
        <taxon>Mucorales</taxon>
        <taxon>Mucorineae</taxon>
        <taxon>Mucoraceae</taxon>
        <taxon>Mucor</taxon>
    </lineage>
</organism>
<dbReference type="AlphaFoldDB" id="A0A168KTN6"/>
<dbReference type="Proteomes" id="UP000077051">
    <property type="component" value="Unassembled WGS sequence"/>
</dbReference>
<comment type="caution">
    <text evidence="2">The sequence shown here is derived from an EMBL/GenBank/DDBJ whole genome shotgun (WGS) entry which is preliminary data.</text>
</comment>
<dbReference type="OrthoDB" id="3044029at2759"/>
<accession>A0A168KTN6</accession>
<feature type="signal peptide" evidence="1">
    <location>
        <begin position="1"/>
        <end position="20"/>
    </location>
</feature>
<sequence>MQLVTFILLITTISFQSTFAIPFHLKTKRGTGVDIAVNSDTDFCTYLPPHPGQSVSATENDADPFCTVAKQYAACFPDGFIKSAHFYRTNTFVQVTGRINHTAYDILTEDGGGQYDQKVSEMLQPLYDSILIAYLHWVNLIEPDSETFCIRCCQFKSDCNIGISTYGCHRIVPGDYS</sequence>
<protein>
    <submittedName>
        <fullName evidence="2">Uncharacterized protein</fullName>
    </submittedName>
</protein>
<evidence type="ECO:0000313" key="2">
    <source>
        <dbReference type="EMBL" id="OAD02754.1"/>
    </source>
</evidence>
<evidence type="ECO:0000256" key="1">
    <source>
        <dbReference type="SAM" id="SignalP"/>
    </source>
</evidence>
<name>A0A168KTN6_MUCCL</name>
<feature type="chain" id="PRO_5007898520" evidence="1">
    <location>
        <begin position="21"/>
        <end position="177"/>
    </location>
</feature>
<dbReference type="VEuPathDB" id="FungiDB:MUCCIDRAFT_38654"/>
<reference evidence="2 3" key="1">
    <citation type="submission" date="2015-06" db="EMBL/GenBank/DDBJ databases">
        <title>Expansion of signal transduction pathways in fungi by whole-genome duplication.</title>
        <authorList>
            <consortium name="DOE Joint Genome Institute"/>
            <person name="Corrochano L.M."/>
            <person name="Kuo A."/>
            <person name="Marcet-Houben M."/>
            <person name="Polaino S."/>
            <person name="Salamov A."/>
            <person name="Villalobos J.M."/>
            <person name="Alvarez M.I."/>
            <person name="Avalos J."/>
            <person name="Benito E.P."/>
            <person name="Benoit I."/>
            <person name="Burger G."/>
            <person name="Camino L.P."/>
            <person name="Canovas D."/>
            <person name="Cerda-Olmedo E."/>
            <person name="Cheng J.-F."/>
            <person name="Dominguez A."/>
            <person name="Elias M."/>
            <person name="Eslava A.P."/>
            <person name="Glaser F."/>
            <person name="Grimwood J."/>
            <person name="Gutierrez G."/>
            <person name="Heitman J."/>
            <person name="Henrissat B."/>
            <person name="Iturriaga E.A."/>
            <person name="Lang B.F."/>
            <person name="Lavin J.L."/>
            <person name="Lee S."/>
            <person name="Li W."/>
            <person name="Lindquist E."/>
            <person name="Lopez-Garcia S."/>
            <person name="Luque E.M."/>
            <person name="Marcos A.T."/>
            <person name="Martin J."/>
            <person name="Mccluskey K."/>
            <person name="Medina H.R."/>
            <person name="Miralles-Duran A."/>
            <person name="Miyazaki A."/>
            <person name="Munoz-Torres E."/>
            <person name="Oguiza J.A."/>
            <person name="Ohm R."/>
            <person name="Olmedo M."/>
            <person name="Orejas M."/>
            <person name="Ortiz-Castellanos L."/>
            <person name="Pisabarro A.G."/>
            <person name="Rodriguez-Romero J."/>
            <person name="Ruiz-Herrera J."/>
            <person name="Ruiz-Vazquez R."/>
            <person name="Sanz C."/>
            <person name="Schackwitz W."/>
            <person name="Schmutz J."/>
            <person name="Shahriari M."/>
            <person name="Shelest E."/>
            <person name="Silva-Franco F."/>
            <person name="Soanes D."/>
            <person name="Syed K."/>
            <person name="Tagua V.G."/>
            <person name="Talbot N.J."/>
            <person name="Thon M."/>
            <person name="De Vries R.P."/>
            <person name="Wiebenga A."/>
            <person name="Yadav J.S."/>
            <person name="Braun E.L."/>
            <person name="Baker S."/>
            <person name="Garre V."/>
            <person name="Horwitz B."/>
            <person name="Torres-Martinez S."/>
            <person name="Idnurm A."/>
            <person name="Herrera-Estrella A."/>
            <person name="Gabaldon T."/>
            <person name="Grigoriev I.V."/>
        </authorList>
    </citation>
    <scope>NUCLEOTIDE SEQUENCE [LARGE SCALE GENOMIC DNA]</scope>
    <source>
        <strain evidence="2 3">CBS 277.49</strain>
    </source>
</reference>
<proteinExistence type="predicted"/>
<gene>
    <name evidence="2" type="ORF">MUCCIDRAFT_38654</name>
</gene>
<dbReference type="STRING" id="747725.A0A168KTN6"/>
<dbReference type="EMBL" id="AMYB01000004">
    <property type="protein sequence ID" value="OAD02754.1"/>
    <property type="molecule type" value="Genomic_DNA"/>
</dbReference>
<keyword evidence="1" id="KW-0732">Signal</keyword>
<evidence type="ECO:0000313" key="3">
    <source>
        <dbReference type="Proteomes" id="UP000077051"/>
    </source>
</evidence>